<dbReference type="InterPro" id="IPR011006">
    <property type="entry name" value="CheY-like_superfamily"/>
</dbReference>
<dbReference type="SUPFAM" id="SSF55874">
    <property type="entry name" value="ATPase domain of HSP90 chaperone/DNA topoisomerase II/histidine kinase"/>
    <property type="match status" value="1"/>
</dbReference>
<dbReference type="VEuPathDB" id="AmoebaDB:ACA1_287900"/>
<dbReference type="InterPro" id="IPR004358">
    <property type="entry name" value="Sig_transdc_His_kin-like_C"/>
</dbReference>
<keyword evidence="2" id="KW-0902">Two-component regulatory system</keyword>
<dbReference type="PROSITE" id="PS50110">
    <property type="entry name" value="RESPONSE_REGULATORY"/>
    <property type="match status" value="1"/>
</dbReference>
<dbReference type="SMART" id="SM00387">
    <property type="entry name" value="HATPase_c"/>
    <property type="match status" value="1"/>
</dbReference>
<dbReference type="InterPro" id="IPR036097">
    <property type="entry name" value="HisK_dim/P_sf"/>
</dbReference>
<keyword evidence="1 3" id="KW-0597">Phosphoprotein</keyword>
<dbReference type="AlphaFoldDB" id="L8HHR0"/>
<feature type="compositionally biased region" description="Basic and acidic residues" evidence="4">
    <location>
        <begin position="338"/>
        <end position="354"/>
    </location>
</feature>
<organism evidence="7 8">
    <name type="scientific">Acanthamoeba castellanii (strain ATCC 30010 / Neff)</name>
    <dbReference type="NCBI Taxonomy" id="1257118"/>
    <lineage>
        <taxon>Eukaryota</taxon>
        <taxon>Amoebozoa</taxon>
        <taxon>Discosea</taxon>
        <taxon>Longamoebia</taxon>
        <taxon>Centramoebida</taxon>
        <taxon>Acanthamoebidae</taxon>
        <taxon>Acanthamoeba</taxon>
    </lineage>
</organism>
<dbReference type="Pfam" id="PF00512">
    <property type="entry name" value="HisKA"/>
    <property type="match status" value="1"/>
</dbReference>
<keyword evidence="7" id="KW-0808">Transferase</keyword>
<evidence type="ECO:0000259" key="5">
    <source>
        <dbReference type="PROSITE" id="PS50109"/>
    </source>
</evidence>
<dbReference type="RefSeq" id="XP_004367844.1">
    <property type="nucleotide sequence ID" value="XM_004367787.1"/>
</dbReference>
<evidence type="ECO:0000313" key="8">
    <source>
        <dbReference type="Proteomes" id="UP000011083"/>
    </source>
</evidence>
<dbReference type="SMART" id="SM00388">
    <property type="entry name" value="HisKA"/>
    <property type="match status" value="1"/>
</dbReference>
<dbReference type="EMBL" id="KB007805">
    <property type="protein sequence ID" value="ELR25089.1"/>
    <property type="molecule type" value="Genomic_DNA"/>
</dbReference>
<reference evidence="7 8" key="1">
    <citation type="journal article" date="2013" name="Genome Biol.">
        <title>Genome of Acanthamoeba castellanii highlights extensive lateral gene transfer and early evolution of tyrosine kinase signaling.</title>
        <authorList>
            <person name="Clarke M."/>
            <person name="Lohan A.J."/>
            <person name="Liu B."/>
            <person name="Lagkouvardos I."/>
            <person name="Roy S."/>
            <person name="Zafar N."/>
            <person name="Bertelli C."/>
            <person name="Schilde C."/>
            <person name="Kianianmomeni A."/>
            <person name="Burglin T.R."/>
            <person name="Frech C."/>
            <person name="Turcotte B."/>
            <person name="Kopec K.O."/>
            <person name="Synnott J.M."/>
            <person name="Choo C."/>
            <person name="Paponov I."/>
            <person name="Finkler A."/>
            <person name="Soon Heng Tan C."/>
            <person name="Hutchins A.P."/>
            <person name="Weinmeier T."/>
            <person name="Rattei T."/>
            <person name="Chu J.S."/>
            <person name="Gimenez G."/>
            <person name="Irimia M."/>
            <person name="Rigden D.J."/>
            <person name="Fitzpatrick D.A."/>
            <person name="Lorenzo-Morales J."/>
            <person name="Bateman A."/>
            <person name="Chiu C.H."/>
            <person name="Tang P."/>
            <person name="Hegemann P."/>
            <person name="Fromm H."/>
            <person name="Raoult D."/>
            <person name="Greub G."/>
            <person name="Miranda-Saavedra D."/>
            <person name="Chen N."/>
            <person name="Nash P."/>
            <person name="Ginger M.L."/>
            <person name="Horn M."/>
            <person name="Schaap P."/>
            <person name="Caler L."/>
            <person name="Loftus B."/>
        </authorList>
    </citation>
    <scope>NUCLEOTIDE SEQUENCE [LARGE SCALE GENOMIC DNA]</scope>
    <source>
        <strain evidence="7 8">Neff</strain>
    </source>
</reference>
<keyword evidence="8" id="KW-1185">Reference proteome</keyword>
<dbReference type="Gene3D" id="3.40.50.2300">
    <property type="match status" value="2"/>
</dbReference>
<dbReference type="PRINTS" id="PR00344">
    <property type="entry name" value="BCTRLSENSOR"/>
</dbReference>
<dbReference type="GO" id="GO:0000155">
    <property type="term" value="F:phosphorelay sensor kinase activity"/>
    <property type="evidence" value="ECO:0007669"/>
    <property type="project" value="InterPro"/>
</dbReference>
<dbReference type="SMART" id="SM00448">
    <property type="entry name" value="REC"/>
    <property type="match status" value="1"/>
</dbReference>
<evidence type="ECO:0000256" key="1">
    <source>
        <dbReference type="ARBA" id="ARBA00022553"/>
    </source>
</evidence>
<dbReference type="Gene3D" id="1.10.287.130">
    <property type="match status" value="1"/>
</dbReference>
<dbReference type="InterPro" id="IPR003661">
    <property type="entry name" value="HisK_dim/P_dom"/>
</dbReference>
<dbReference type="OrthoDB" id="18372at2759"/>
<dbReference type="Pfam" id="PF02518">
    <property type="entry name" value="HATPase_c"/>
    <property type="match status" value="1"/>
</dbReference>
<feature type="domain" description="Histidine kinase" evidence="5">
    <location>
        <begin position="42"/>
        <end position="259"/>
    </location>
</feature>
<proteinExistence type="predicted"/>
<dbReference type="InterPro" id="IPR005467">
    <property type="entry name" value="His_kinase_dom"/>
</dbReference>
<accession>L8HHR0</accession>
<dbReference type="CDD" id="cd16922">
    <property type="entry name" value="HATPase_EvgS-ArcB-TorS-like"/>
    <property type="match status" value="1"/>
</dbReference>
<protein>
    <submittedName>
        <fullName evidence="7">ATPase/histidine kinase/DNA gyrase B/HSP90 domain containing protein</fullName>
    </submittedName>
</protein>
<dbReference type="OMA" id="ICACTAF"/>
<evidence type="ECO:0000259" key="6">
    <source>
        <dbReference type="PROSITE" id="PS50110"/>
    </source>
</evidence>
<dbReference type="PANTHER" id="PTHR45339">
    <property type="entry name" value="HYBRID SIGNAL TRANSDUCTION HISTIDINE KINASE J"/>
    <property type="match status" value="1"/>
</dbReference>
<dbReference type="Proteomes" id="UP000011083">
    <property type="component" value="Unassembled WGS sequence"/>
</dbReference>
<dbReference type="CDD" id="cd00082">
    <property type="entry name" value="HisKA"/>
    <property type="match status" value="1"/>
</dbReference>
<dbReference type="PANTHER" id="PTHR45339:SF1">
    <property type="entry name" value="HYBRID SIGNAL TRANSDUCTION HISTIDINE KINASE J"/>
    <property type="match status" value="1"/>
</dbReference>
<dbReference type="InterPro" id="IPR003594">
    <property type="entry name" value="HATPase_dom"/>
</dbReference>
<feature type="region of interest" description="Disordered" evidence="4">
    <location>
        <begin position="326"/>
        <end position="364"/>
    </location>
</feature>
<feature type="compositionally biased region" description="Low complexity" evidence="4">
    <location>
        <begin position="419"/>
        <end position="437"/>
    </location>
</feature>
<evidence type="ECO:0000256" key="3">
    <source>
        <dbReference type="PROSITE-ProRule" id="PRU00169"/>
    </source>
</evidence>
<dbReference type="SUPFAM" id="SSF47384">
    <property type="entry name" value="Homodimeric domain of signal transducing histidine kinase"/>
    <property type="match status" value="1"/>
</dbReference>
<keyword evidence="7" id="KW-0418">Kinase</keyword>
<evidence type="ECO:0000256" key="2">
    <source>
        <dbReference type="ARBA" id="ARBA00023012"/>
    </source>
</evidence>
<sequence>MFSYVYEANRAQERMKEALHLREKINVSLRQATKAKTAFLANMSHELRTPMHGIIAMAKDLMEMPLEQAASESARVISDCADHLLGLVNDILDFARIETNQLELEVIPLSMVKEVEKAVSLHAAMAKKKRLNLTTEITISQPLRLGDPLRFRQIIINLITNALKFTPEGGHVIVSASSSSVEPEIISVSVKDTGIGIPAQGLEHIFELDASVGRKFGGSGLGLAISKKLCRAMGGDINVVSEVGQGSVFTFTVRLPVADPSTPTIAHDVVDSALAGLLEGKKVLVVEDNLVNQRVATKMLKSLGCSVTMPIMDGFQATARIRHIEHHRAQSRATSSESQHHDLRRRDGLEDKGSEAQGESALRSSQERVPIIALTASATYDYQAQCLEKGMDRFLTKPLKKETLQRVLADFLEGPRSGSASPLPAPLFSSSATPASTQLRHRRRMSIVE</sequence>
<dbReference type="InterPro" id="IPR036890">
    <property type="entry name" value="HATPase_C_sf"/>
</dbReference>
<feature type="domain" description="Response regulatory" evidence="6">
    <location>
        <begin position="282"/>
        <end position="412"/>
    </location>
</feature>
<dbReference type="SUPFAM" id="SSF52172">
    <property type="entry name" value="CheY-like"/>
    <property type="match status" value="1"/>
</dbReference>
<feature type="compositionally biased region" description="Basic residues" evidence="4">
    <location>
        <begin position="439"/>
        <end position="449"/>
    </location>
</feature>
<evidence type="ECO:0000256" key="4">
    <source>
        <dbReference type="SAM" id="MobiDB-lite"/>
    </source>
</evidence>
<dbReference type="CDD" id="cd17546">
    <property type="entry name" value="REC_hyHK_CKI1_RcsC-like"/>
    <property type="match status" value="1"/>
</dbReference>
<feature type="modified residue" description="4-aspartylphosphate" evidence="3">
    <location>
        <position position="347"/>
    </location>
</feature>
<name>L8HHR0_ACACF</name>
<evidence type="ECO:0000313" key="7">
    <source>
        <dbReference type="EMBL" id="ELR25089.1"/>
    </source>
</evidence>
<dbReference type="GeneID" id="14926132"/>
<dbReference type="InterPro" id="IPR001789">
    <property type="entry name" value="Sig_transdc_resp-reg_receiver"/>
</dbReference>
<gene>
    <name evidence="7" type="ORF">ACA1_287900</name>
</gene>
<dbReference type="Gene3D" id="3.30.565.10">
    <property type="entry name" value="Histidine kinase-like ATPase, C-terminal domain"/>
    <property type="match status" value="1"/>
</dbReference>
<dbReference type="PROSITE" id="PS50109">
    <property type="entry name" value="HIS_KIN"/>
    <property type="match status" value="1"/>
</dbReference>
<feature type="region of interest" description="Disordered" evidence="4">
    <location>
        <begin position="416"/>
        <end position="449"/>
    </location>
</feature>
<dbReference type="KEGG" id="acan:ACA1_287900"/>